<dbReference type="GO" id="GO:0071111">
    <property type="term" value="F:cyclic-guanylate-specific phosphodiesterase activity"/>
    <property type="evidence" value="ECO:0007669"/>
    <property type="project" value="InterPro"/>
</dbReference>
<organism evidence="3 4">
    <name type="scientific">Caminibacter pacificus</name>
    <dbReference type="NCBI Taxonomy" id="1424653"/>
    <lineage>
        <taxon>Bacteria</taxon>
        <taxon>Pseudomonadati</taxon>
        <taxon>Campylobacterota</taxon>
        <taxon>Epsilonproteobacteria</taxon>
        <taxon>Nautiliales</taxon>
        <taxon>Nautiliaceae</taxon>
        <taxon>Caminibacter</taxon>
    </lineage>
</organism>
<dbReference type="Pfam" id="PF00563">
    <property type="entry name" value="EAL"/>
    <property type="match status" value="1"/>
</dbReference>
<feature type="domain" description="EAL" evidence="1">
    <location>
        <begin position="1"/>
        <end position="244"/>
    </location>
</feature>
<evidence type="ECO:0000313" key="5">
    <source>
        <dbReference type="Proteomes" id="UP000298805"/>
    </source>
</evidence>
<dbReference type="SMART" id="SM00052">
    <property type="entry name" value="EAL"/>
    <property type="match status" value="1"/>
</dbReference>
<gene>
    <name evidence="2" type="ORF">C6V80_10155</name>
    <name evidence="3" type="ORF">EDC58_1935</name>
</gene>
<reference evidence="3 4" key="1">
    <citation type="submission" date="2018-11" db="EMBL/GenBank/DDBJ databases">
        <title>Genomic Encyclopedia of Type Strains, Phase IV (KMG-IV): sequencing the most valuable type-strain genomes for metagenomic binning, comparative biology and taxonomic classification.</title>
        <authorList>
            <person name="Goeker M."/>
        </authorList>
    </citation>
    <scope>NUCLEOTIDE SEQUENCE [LARGE SCALE GENOMIC DNA]</scope>
    <source>
        <strain evidence="3 4">DSM 27783</strain>
    </source>
</reference>
<dbReference type="PANTHER" id="PTHR33121">
    <property type="entry name" value="CYCLIC DI-GMP PHOSPHODIESTERASE PDEF"/>
    <property type="match status" value="1"/>
</dbReference>
<evidence type="ECO:0000313" key="3">
    <source>
        <dbReference type="EMBL" id="ROR38720.1"/>
    </source>
</evidence>
<dbReference type="EMBL" id="CP040940">
    <property type="protein sequence ID" value="QDD68208.1"/>
    <property type="molecule type" value="Genomic_DNA"/>
</dbReference>
<evidence type="ECO:0000259" key="1">
    <source>
        <dbReference type="PROSITE" id="PS50883"/>
    </source>
</evidence>
<dbReference type="Gene3D" id="3.20.20.450">
    <property type="entry name" value="EAL domain"/>
    <property type="match status" value="1"/>
</dbReference>
<dbReference type="EMBL" id="RJVK01000006">
    <property type="protein sequence ID" value="ROR38720.1"/>
    <property type="molecule type" value="Genomic_DNA"/>
</dbReference>
<proteinExistence type="predicted"/>
<dbReference type="InterPro" id="IPR001633">
    <property type="entry name" value="EAL_dom"/>
</dbReference>
<dbReference type="InterPro" id="IPR050706">
    <property type="entry name" value="Cyclic-di-GMP_PDE-like"/>
</dbReference>
<dbReference type="AlphaFoldDB" id="A0AAJ4RAY9"/>
<dbReference type="Proteomes" id="UP000272781">
    <property type="component" value="Unassembled WGS sequence"/>
</dbReference>
<geneLocation type="plasmid" evidence="2 5">
    <name>unnamed1</name>
</geneLocation>
<dbReference type="Proteomes" id="UP000298805">
    <property type="component" value="Plasmid unnamed1"/>
</dbReference>
<dbReference type="InterPro" id="IPR035919">
    <property type="entry name" value="EAL_sf"/>
</dbReference>
<accession>A0AAJ4RAY9</accession>
<sequence length="244" mass="28803">MNLGTKNREMQKVFRLIPYKQKIFQKDGKPFGVEILARGINKNGKVISPLFIFKHLRTQNNSKYIRLIKAFYGKVFYFVIPQINTNVFINLNLGDLHNVNFIKFFEKALRVLKNKGLTNRIYIEITEDFIDEEGIKRIQALKEKYKFKIALDDFGTGMSNIDTIMNLKPDIIKLDRSFVKMKDNSFFVSLLDAICTLDCPFVVEGIEEFEDYKFFKEKKVNFYQGFLLSKPSPFLYKKKKRRLK</sequence>
<keyword evidence="5" id="KW-1185">Reference proteome</keyword>
<dbReference type="SUPFAM" id="SSF141868">
    <property type="entry name" value="EAL domain-like"/>
    <property type="match status" value="1"/>
</dbReference>
<dbReference type="RefSeq" id="WP_123353307.1">
    <property type="nucleotide sequence ID" value="NZ_CP040940.1"/>
</dbReference>
<evidence type="ECO:0000313" key="2">
    <source>
        <dbReference type="EMBL" id="QDD68208.1"/>
    </source>
</evidence>
<keyword evidence="2" id="KW-0614">Plasmid</keyword>
<dbReference type="CDD" id="cd01948">
    <property type="entry name" value="EAL"/>
    <property type="match status" value="1"/>
</dbReference>
<dbReference type="PANTHER" id="PTHR33121:SF70">
    <property type="entry name" value="SIGNALING PROTEIN YKOW"/>
    <property type="match status" value="1"/>
</dbReference>
<evidence type="ECO:0000313" key="4">
    <source>
        <dbReference type="Proteomes" id="UP000272781"/>
    </source>
</evidence>
<dbReference type="PROSITE" id="PS50883">
    <property type="entry name" value="EAL"/>
    <property type="match status" value="1"/>
</dbReference>
<reference evidence="2 5" key="2">
    <citation type="submission" date="2019-06" db="EMBL/GenBank/DDBJ databases">
        <title>A comparative analysis of the Nautiliaceae.</title>
        <authorList>
            <person name="Grosche A."/>
            <person name="Smedile F."/>
            <person name="Vetriani C."/>
        </authorList>
    </citation>
    <scope>NUCLEOTIDE SEQUENCE [LARGE SCALE GENOMIC DNA]</scope>
    <source>
        <strain evidence="2 5">TB6</strain>
        <plasmid evidence="2 5">unnamed1</plasmid>
    </source>
</reference>
<name>A0AAJ4RAY9_9BACT</name>
<protein>
    <submittedName>
        <fullName evidence="2 3">EAL domain-containing protein</fullName>
    </submittedName>
</protein>